<evidence type="ECO:0000313" key="10">
    <source>
        <dbReference type="Proteomes" id="UP001236652"/>
    </source>
</evidence>
<dbReference type="RefSeq" id="WP_231415687.1">
    <property type="nucleotide sequence ID" value="NZ_CP126446.1"/>
</dbReference>
<dbReference type="EMBL" id="CP126446">
    <property type="protein sequence ID" value="WIF99419.1"/>
    <property type="molecule type" value="Genomic_DNA"/>
</dbReference>
<evidence type="ECO:0000256" key="2">
    <source>
        <dbReference type="ARBA" id="ARBA00007998"/>
    </source>
</evidence>
<reference evidence="9 10" key="1">
    <citation type="submission" date="2023-05" db="EMBL/GenBank/DDBJ databases">
        <title>Comparative genomics reveals the evidence of polycyclic aromatic hydrocarbons degradation in moderately halophilic genus Pontibacillus.</title>
        <authorList>
            <person name="Yang H."/>
            <person name="Qian Z."/>
        </authorList>
    </citation>
    <scope>NUCLEOTIDE SEQUENCE [LARGE SCALE GENOMIC DNA]</scope>
    <source>
        <strain evidence="10">HN14</strain>
    </source>
</reference>
<feature type="transmembrane region" description="Helical" evidence="8">
    <location>
        <begin position="187"/>
        <end position="208"/>
    </location>
</feature>
<feature type="transmembrane region" description="Helical" evidence="8">
    <location>
        <begin position="85"/>
        <end position="109"/>
    </location>
</feature>
<feature type="transmembrane region" description="Helical" evidence="8">
    <location>
        <begin position="271"/>
        <end position="296"/>
    </location>
</feature>
<dbReference type="NCBIfam" id="TIGR00912">
    <property type="entry name" value="2A0309"/>
    <property type="match status" value="1"/>
</dbReference>
<proteinExistence type="inferred from homology"/>
<dbReference type="Proteomes" id="UP001236652">
    <property type="component" value="Chromosome"/>
</dbReference>
<evidence type="ECO:0000256" key="4">
    <source>
        <dbReference type="ARBA" id="ARBA00022544"/>
    </source>
</evidence>
<evidence type="ECO:0000256" key="1">
    <source>
        <dbReference type="ARBA" id="ARBA00004141"/>
    </source>
</evidence>
<comment type="similarity">
    <text evidence="2">Belongs to the amino acid-polyamine-organocation (APC) superfamily. Spore germination protein (SGP) (TC 2.A.3.9) family.</text>
</comment>
<keyword evidence="4" id="KW-0309">Germination</keyword>
<dbReference type="InterPro" id="IPR004761">
    <property type="entry name" value="Spore_GerAB"/>
</dbReference>
<gene>
    <name evidence="9" type="ORF">QNI29_07105</name>
</gene>
<name>A0ABY8V3K2_9BACI</name>
<evidence type="ECO:0000256" key="5">
    <source>
        <dbReference type="ARBA" id="ARBA00022692"/>
    </source>
</evidence>
<accession>A0ABY8V3K2</accession>
<evidence type="ECO:0000256" key="6">
    <source>
        <dbReference type="ARBA" id="ARBA00022989"/>
    </source>
</evidence>
<sequence length="372" mass="42177">MDGREKINVRQFLLFLFLFVIGTSILLSPSNLASTAKEDAWISVGVAMAIGTGVILFYLLISIWYPEHNMVDLNKVLFGKWVGTLFSLLFMLYALITAATVLWTIGHFMVTQMLHETPQPFIHFLFMFVVIYAVYLGIETLARTGELFFPWVLILLLVIFVFSIPSINLDYVEPLLSSGASPIVKSAWFDLTVSTFPLIVLFMVYPKLVQDKKHMARKVIIAYLLGMLMIMTATFITTSVLGVEYTAHHIYPTYVLAKTLNVEGLIQRVEVIIAISWILTIFFKLSLYFYAAVTAFSQIFGAKNYRSLTFPFGLLVIALSLIVYPSSIYAAEWNQTTWLYYSTTFGVLYPILITITTLVKKVFKRSLKGASR</sequence>
<feature type="transmembrane region" description="Helical" evidence="8">
    <location>
        <begin position="12"/>
        <end position="28"/>
    </location>
</feature>
<keyword evidence="6 8" id="KW-1133">Transmembrane helix</keyword>
<feature type="transmembrane region" description="Helical" evidence="8">
    <location>
        <begin position="147"/>
        <end position="167"/>
    </location>
</feature>
<feature type="transmembrane region" description="Helical" evidence="8">
    <location>
        <begin position="40"/>
        <end position="65"/>
    </location>
</feature>
<organism evidence="9 10">
    <name type="scientific">Pontibacillus chungwhensis</name>
    <dbReference type="NCBI Taxonomy" id="265426"/>
    <lineage>
        <taxon>Bacteria</taxon>
        <taxon>Bacillati</taxon>
        <taxon>Bacillota</taxon>
        <taxon>Bacilli</taxon>
        <taxon>Bacillales</taxon>
        <taxon>Bacillaceae</taxon>
        <taxon>Pontibacillus</taxon>
    </lineage>
</organism>
<feature type="transmembrane region" description="Helical" evidence="8">
    <location>
        <begin position="308"/>
        <end position="326"/>
    </location>
</feature>
<evidence type="ECO:0000313" key="9">
    <source>
        <dbReference type="EMBL" id="WIF99419.1"/>
    </source>
</evidence>
<feature type="transmembrane region" description="Helical" evidence="8">
    <location>
        <begin position="121"/>
        <end position="138"/>
    </location>
</feature>
<dbReference type="Pfam" id="PF03845">
    <property type="entry name" value="Spore_permease"/>
    <property type="match status" value="1"/>
</dbReference>
<dbReference type="PANTHER" id="PTHR34975">
    <property type="entry name" value="SPORE GERMINATION PROTEIN A2"/>
    <property type="match status" value="1"/>
</dbReference>
<evidence type="ECO:0000256" key="8">
    <source>
        <dbReference type="SAM" id="Phobius"/>
    </source>
</evidence>
<evidence type="ECO:0000256" key="7">
    <source>
        <dbReference type="ARBA" id="ARBA00023136"/>
    </source>
</evidence>
<keyword evidence="3" id="KW-0813">Transport</keyword>
<comment type="subcellular location">
    <subcellularLocation>
        <location evidence="1">Membrane</location>
        <topology evidence="1">Multi-pass membrane protein</topology>
    </subcellularLocation>
</comment>
<keyword evidence="5 8" id="KW-0812">Transmembrane</keyword>
<keyword evidence="7 8" id="KW-0472">Membrane</keyword>
<evidence type="ECO:0000256" key="3">
    <source>
        <dbReference type="ARBA" id="ARBA00022448"/>
    </source>
</evidence>
<protein>
    <submittedName>
        <fullName evidence="9">Endospore germination permease</fullName>
    </submittedName>
</protein>
<keyword evidence="10" id="KW-1185">Reference proteome</keyword>
<feature type="transmembrane region" description="Helical" evidence="8">
    <location>
        <begin position="220"/>
        <end position="243"/>
    </location>
</feature>
<dbReference type="Gene3D" id="1.20.1740.10">
    <property type="entry name" value="Amino acid/polyamine transporter I"/>
    <property type="match status" value="1"/>
</dbReference>
<dbReference type="PANTHER" id="PTHR34975:SF2">
    <property type="entry name" value="SPORE GERMINATION PROTEIN A2"/>
    <property type="match status" value="1"/>
</dbReference>
<feature type="transmembrane region" description="Helical" evidence="8">
    <location>
        <begin position="338"/>
        <end position="359"/>
    </location>
</feature>